<name>A0A0L0H2S7_9ENTR</name>
<dbReference type="OrthoDB" id="9814639at2"/>
<dbReference type="GO" id="GO:0043708">
    <property type="term" value="P:cell adhesion involved in biofilm formation"/>
    <property type="evidence" value="ECO:0007669"/>
    <property type="project" value="InterPro"/>
</dbReference>
<dbReference type="Gene3D" id="3.20.20.80">
    <property type="entry name" value="Glycosidases"/>
    <property type="match status" value="1"/>
</dbReference>
<dbReference type="Pfam" id="PF01522">
    <property type="entry name" value="Polysacc_deac_1"/>
    <property type="match status" value="1"/>
</dbReference>
<dbReference type="InterPro" id="IPR051398">
    <property type="entry name" value="Polysacch_Deacetylase"/>
</dbReference>
<feature type="domain" description="NodB homology" evidence="2">
    <location>
        <begin position="107"/>
        <end position="349"/>
    </location>
</feature>
<comment type="caution">
    <text evidence="3">The sequence shown here is derived from an EMBL/GenBank/DDBJ whole genome shotgun (WGS) entry which is preliminary data.</text>
</comment>
<dbReference type="Pfam" id="PF14883">
    <property type="entry name" value="GHL13"/>
    <property type="match status" value="1"/>
</dbReference>
<dbReference type="GO" id="GO:0005975">
    <property type="term" value="P:carbohydrate metabolic process"/>
    <property type="evidence" value="ECO:0007669"/>
    <property type="project" value="InterPro"/>
</dbReference>
<dbReference type="Gene3D" id="3.20.20.370">
    <property type="entry name" value="Glycoside hydrolase/deacetylase"/>
    <property type="match status" value="1"/>
</dbReference>
<dbReference type="NCBIfam" id="TIGR03938">
    <property type="entry name" value="deacetyl_PgaB"/>
    <property type="match status" value="1"/>
</dbReference>
<accession>A0A0L0H2S7</accession>
<dbReference type="GO" id="GO:0016810">
    <property type="term" value="F:hydrolase activity, acting on carbon-nitrogen (but not peptide) bonds"/>
    <property type="evidence" value="ECO:0007669"/>
    <property type="project" value="InterPro"/>
</dbReference>
<protein>
    <submittedName>
        <fullName evidence="3">Outer membrane N-deacetylase</fullName>
    </submittedName>
</protein>
<dbReference type="SUPFAM" id="SSF88713">
    <property type="entry name" value="Glycoside hydrolase/deacetylase"/>
    <property type="match status" value="1"/>
</dbReference>
<keyword evidence="4" id="KW-1185">Reference proteome</keyword>
<reference evidence="3 4" key="1">
    <citation type="journal article" date="2015" name="Appl. Environ. Microbiol.">
        <title>The Enterobacterium Trabulsiella odontotermitis Presents Novel Adaptations Related to Its Association with Fungus-Growing Termites.</title>
        <authorList>
            <person name="Sapountzis P."/>
            <person name="Gruntjes T."/>
            <person name="Otani S."/>
            <person name="Estevez J."/>
            <person name="da Costa R.R."/>
            <person name="Plunkett G.3rd."/>
            <person name="Perna N.T."/>
            <person name="Poulsen M."/>
        </authorList>
    </citation>
    <scope>NUCLEOTIDE SEQUENCE [LARGE SCALE GENOMIC DNA]</scope>
    <source>
        <strain evidence="3 4">12</strain>
    </source>
</reference>
<dbReference type="InterPro" id="IPR023854">
    <property type="entry name" value="PGA_deacetylase_PgaB"/>
</dbReference>
<organism evidence="3 4">
    <name type="scientific">Trabulsiella odontotermitis</name>
    <dbReference type="NCBI Taxonomy" id="379893"/>
    <lineage>
        <taxon>Bacteria</taxon>
        <taxon>Pseudomonadati</taxon>
        <taxon>Pseudomonadota</taxon>
        <taxon>Gammaproteobacteria</taxon>
        <taxon>Enterobacterales</taxon>
        <taxon>Enterobacteriaceae</taxon>
        <taxon>Trabulsiella</taxon>
    </lineage>
</organism>
<proteinExistence type="predicted"/>
<dbReference type="PANTHER" id="PTHR34216:SF7">
    <property type="entry name" value="POLY-BETA-1,6-N-ACETYL-D-GLUCOSAMINE N-DEACETYLASE"/>
    <property type="match status" value="1"/>
</dbReference>
<evidence type="ECO:0000313" key="4">
    <source>
        <dbReference type="Proteomes" id="UP000037393"/>
    </source>
</evidence>
<dbReference type="PANTHER" id="PTHR34216">
    <property type="match status" value="1"/>
</dbReference>
<dbReference type="AlphaFoldDB" id="A0A0L0H2S7"/>
<dbReference type="PATRIC" id="fig|379893.4.peg.1610"/>
<evidence type="ECO:0000313" key="3">
    <source>
        <dbReference type="EMBL" id="KNC95048.1"/>
    </source>
</evidence>
<dbReference type="Proteomes" id="UP000037393">
    <property type="component" value="Unassembled WGS sequence"/>
</dbReference>
<dbReference type="NCBIfam" id="NF011177">
    <property type="entry name" value="PRK14582.1"/>
    <property type="match status" value="1"/>
</dbReference>
<keyword evidence="1" id="KW-0732">Signal</keyword>
<sequence length="672" mass="76410">MLNSLLRIALLVAGGFLIIASSNAETPRFLPPAERVQLEQNKPWPPNHFLVLAYHDVEDEAADQRYLSVRTSALNDQIVWLRDNGYQPVSVQQILDAHNGGKPLPDKAVLISFDDGYSSFYTRVWPLLKAYNWPALWAPVGSWVDTPPGVKVDFGGLKTERERFATWDMVRELRDSPLVEIGAHTWNSHFGSQANPQGSVEPAVANRLYNNVTGQYETEEQFTQRIDTDVGHISAKLKEVTGKSPRVWVWPYGAAGGTTLAIAREHGYQMAFTLNSGLGDVRDLMNIPRVLIARNPDLSQFAAEITAVQEASMARVMHIDMDYVYDPDPAQQRKNVDKLIQRVFDMKITHVFLQAYADPDGSGTVKALYFPNRWLPVRADLFNFLSWQLQTRAGVKVYAWMPVLAFNLDSALPRVESWDPKTGQTRVDPKQYQRLSPWSPEVRKRITDIYEDLARHAPFTGILFHDDALLSDFEDASPVAMQAYHDAGFNGDIGDIRNNPETFQRWTRYKSRYLIDFTKQLTQAVREIRGPQVRTARNIYAMPILQPESEAWYAQNLDDFLSTYDWTAPMAMPLMENIPLNESNAWLDKLVTTVAQRPGALRKTVFELQALNWNASKGHSEISGKQLAEWMYQLQMSGAASFGYYPDDFINGKPEMSDVRPAFSSYWYPKND</sequence>
<evidence type="ECO:0000256" key="1">
    <source>
        <dbReference type="ARBA" id="ARBA00022729"/>
    </source>
</evidence>
<dbReference type="EMBL" id="JNGI01000017">
    <property type="protein sequence ID" value="KNC95048.1"/>
    <property type="molecule type" value="Genomic_DNA"/>
</dbReference>
<dbReference type="InterPro" id="IPR002509">
    <property type="entry name" value="NODB_dom"/>
</dbReference>
<gene>
    <name evidence="3" type="primary">pgaB</name>
    <name evidence="3" type="ORF">GM31_07885</name>
</gene>
<dbReference type="PROSITE" id="PS51677">
    <property type="entry name" value="NODB"/>
    <property type="match status" value="1"/>
</dbReference>
<dbReference type="InterPro" id="IPR032772">
    <property type="entry name" value="PGA_deacetylase_PgaB_C"/>
</dbReference>
<dbReference type="InterPro" id="IPR011330">
    <property type="entry name" value="Glyco_hydro/deAcase_b/a-brl"/>
</dbReference>
<dbReference type="RefSeq" id="WP_049856058.1">
    <property type="nucleotide sequence ID" value="NZ_JNGI01000017.1"/>
</dbReference>
<evidence type="ECO:0000259" key="2">
    <source>
        <dbReference type="PROSITE" id="PS51677"/>
    </source>
</evidence>